<dbReference type="NCBIfam" id="TIGR02937">
    <property type="entry name" value="sigma70-ECF"/>
    <property type="match status" value="1"/>
</dbReference>
<evidence type="ECO:0000256" key="4">
    <source>
        <dbReference type="ARBA" id="ARBA00023163"/>
    </source>
</evidence>
<evidence type="ECO:0000256" key="1">
    <source>
        <dbReference type="ARBA" id="ARBA00010641"/>
    </source>
</evidence>
<dbReference type="InterPro" id="IPR036388">
    <property type="entry name" value="WH-like_DNA-bd_sf"/>
</dbReference>
<dbReference type="InterPro" id="IPR013324">
    <property type="entry name" value="RNA_pol_sigma_r3/r4-like"/>
</dbReference>
<dbReference type="STRING" id="1841610.A6X21_22955"/>
<dbReference type="InterPro" id="IPR007627">
    <property type="entry name" value="RNA_pol_sigma70_r2"/>
</dbReference>
<dbReference type="GO" id="GO:0003677">
    <property type="term" value="F:DNA binding"/>
    <property type="evidence" value="ECO:0007669"/>
    <property type="project" value="InterPro"/>
</dbReference>
<dbReference type="AlphaFoldDB" id="A0A1C3ECT7"/>
<dbReference type="InterPro" id="IPR014284">
    <property type="entry name" value="RNA_pol_sigma-70_dom"/>
</dbReference>
<feature type="domain" description="RNA polymerase sigma-70 region 2" evidence="6">
    <location>
        <begin position="42"/>
        <end position="110"/>
    </location>
</feature>
<dbReference type="InterPro" id="IPR013249">
    <property type="entry name" value="RNA_pol_sigma70_r4_t2"/>
</dbReference>
<dbReference type="InterPro" id="IPR039425">
    <property type="entry name" value="RNA_pol_sigma-70-like"/>
</dbReference>
<organism evidence="8 9">
    <name type="scientific">Planctopirus hydrillae</name>
    <dbReference type="NCBI Taxonomy" id="1841610"/>
    <lineage>
        <taxon>Bacteria</taxon>
        <taxon>Pseudomonadati</taxon>
        <taxon>Planctomycetota</taxon>
        <taxon>Planctomycetia</taxon>
        <taxon>Planctomycetales</taxon>
        <taxon>Planctomycetaceae</taxon>
        <taxon>Planctopirus</taxon>
    </lineage>
</organism>
<dbReference type="GO" id="GO:0006352">
    <property type="term" value="P:DNA-templated transcription initiation"/>
    <property type="evidence" value="ECO:0007669"/>
    <property type="project" value="InterPro"/>
</dbReference>
<dbReference type="Proteomes" id="UP000094828">
    <property type="component" value="Unassembled WGS sequence"/>
</dbReference>
<keyword evidence="4" id="KW-0804">Transcription</keyword>
<name>A0A1C3ECT7_9PLAN</name>
<evidence type="ECO:0000256" key="2">
    <source>
        <dbReference type="ARBA" id="ARBA00023015"/>
    </source>
</evidence>
<evidence type="ECO:0000259" key="6">
    <source>
        <dbReference type="Pfam" id="PF04542"/>
    </source>
</evidence>
<gene>
    <name evidence="8" type="ORF">A6X21_22955</name>
</gene>
<evidence type="ECO:0000313" key="8">
    <source>
        <dbReference type="EMBL" id="ODA31053.1"/>
    </source>
</evidence>
<dbReference type="RefSeq" id="WP_013111260.1">
    <property type="nucleotide sequence ID" value="NZ_LYDR01000093.1"/>
</dbReference>
<feature type="region of interest" description="Disordered" evidence="5">
    <location>
        <begin position="1"/>
        <end position="21"/>
    </location>
</feature>
<dbReference type="InterPro" id="IPR013325">
    <property type="entry name" value="RNA_pol_sigma_r2"/>
</dbReference>
<evidence type="ECO:0000313" key="9">
    <source>
        <dbReference type="Proteomes" id="UP000094828"/>
    </source>
</evidence>
<dbReference type="Gene3D" id="1.10.10.10">
    <property type="entry name" value="Winged helix-like DNA-binding domain superfamily/Winged helix DNA-binding domain"/>
    <property type="match status" value="1"/>
</dbReference>
<dbReference type="Gene3D" id="1.10.1740.10">
    <property type="match status" value="1"/>
</dbReference>
<accession>A0A1C3ECT7</accession>
<protein>
    <submittedName>
        <fullName evidence="8">RNA polymerase subunit sigma</fullName>
    </submittedName>
</protein>
<dbReference type="PANTHER" id="PTHR43133">
    <property type="entry name" value="RNA POLYMERASE ECF-TYPE SIGMA FACTO"/>
    <property type="match status" value="1"/>
</dbReference>
<keyword evidence="3" id="KW-0731">Sigma factor</keyword>
<keyword evidence="9" id="KW-1185">Reference proteome</keyword>
<comment type="similarity">
    <text evidence="1">Belongs to the sigma-70 factor family. ECF subfamily.</text>
</comment>
<dbReference type="Pfam" id="PF08281">
    <property type="entry name" value="Sigma70_r4_2"/>
    <property type="match status" value="1"/>
</dbReference>
<feature type="domain" description="RNA polymerase sigma factor 70 region 4 type 2" evidence="7">
    <location>
        <begin position="140"/>
        <end position="191"/>
    </location>
</feature>
<dbReference type="SUPFAM" id="SSF88659">
    <property type="entry name" value="Sigma3 and sigma4 domains of RNA polymerase sigma factors"/>
    <property type="match status" value="1"/>
</dbReference>
<sequence>MSPTMPRIDVPQDTSDDFDSSGCEARLVESARSGNEDAFAELVHRYQRRVQRVIGRFVSDDETVADLTQETFLRAFVRLSQFDPSRRFGPWLFQIGVNLTLDHLRQKKRRIWWSLFSQTGQEKSPDPEMADPRVKLDLQQEVQTVLEQIPEKYRTVLVLRDLENFSTSEIAAVLGRTEATIRWRLSEARQRFSILWAKRSTLAGTTLPGFADDGTAASSEAEVE</sequence>
<comment type="caution">
    <text evidence="8">The sequence shown here is derived from an EMBL/GenBank/DDBJ whole genome shotgun (WGS) entry which is preliminary data.</text>
</comment>
<reference evidence="8 9" key="1">
    <citation type="submission" date="2016-05" db="EMBL/GenBank/DDBJ databases">
        <title>Genomic and physiological characterization of Planctopirus sp. isolated from fresh water lake.</title>
        <authorList>
            <person name="Subhash Y."/>
            <person name="Ramana C."/>
        </authorList>
    </citation>
    <scope>NUCLEOTIDE SEQUENCE [LARGE SCALE GENOMIC DNA]</scope>
    <source>
        <strain evidence="8 9">JC280</strain>
    </source>
</reference>
<dbReference type="EMBL" id="LYDR01000093">
    <property type="protein sequence ID" value="ODA31053.1"/>
    <property type="molecule type" value="Genomic_DNA"/>
</dbReference>
<evidence type="ECO:0000256" key="5">
    <source>
        <dbReference type="SAM" id="MobiDB-lite"/>
    </source>
</evidence>
<dbReference type="GO" id="GO:0016987">
    <property type="term" value="F:sigma factor activity"/>
    <property type="evidence" value="ECO:0007669"/>
    <property type="project" value="UniProtKB-KW"/>
</dbReference>
<evidence type="ECO:0000259" key="7">
    <source>
        <dbReference type="Pfam" id="PF08281"/>
    </source>
</evidence>
<keyword evidence="2" id="KW-0805">Transcription regulation</keyword>
<dbReference type="SUPFAM" id="SSF88946">
    <property type="entry name" value="Sigma2 domain of RNA polymerase sigma factors"/>
    <property type="match status" value="1"/>
</dbReference>
<dbReference type="CDD" id="cd06171">
    <property type="entry name" value="Sigma70_r4"/>
    <property type="match status" value="1"/>
</dbReference>
<proteinExistence type="inferred from homology"/>
<dbReference type="PANTHER" id="PTHR43133:SF51">
    <property type="entry name" value="RNA POLYMERASE SIGMA FACTOR"/>
    <property type="match status" value="1"/>
</dbReference>
<dbReference type="Pfam" id="PF04542">
    <property type="entry name" value="Sigma70_r2"/>
    <property type="match status" value="1"/>
</dbReference>
<evidence type="ECO:0000256" key="3">
    <source>
        <dbReference type="ARBA" id="ARBA00023082"/>
    </source>
</evidence>